<accession>A0A0R1QJX2</accession>
<name>A0A0R1QJX2_9LACO</name>
<feature type="region of interest" description="Disordered" evidence="1">
    <location>
        <begin position="56"/>
        <end position="76"/>
    </location>
</feature>
<dbReference type="RefSeq" id="WP_054715231.1">
    <property type="nucleotide sequence ID" value="NZ_AZEU01000133.1"/>
</dbReference>
<dbReference type="OrthoDB" id="9875717at2"/>
<evidence type="ECO:0000313" key="3">
    <source>
        <dbReference type="Proteomes" id="UP000051790"/>
    </source>
</evidence>
<dbReference type="PATRIC" id="fig|1423769.4.peg.873"/>
<proteinExistence type="predicted"/>
<dbReference type="AlphaFoldDB" id="A0A0R1QJX2"/>
<reference evidence="2 3" key="1">
    <citation type="journal article" date="2015" name="Genome Announc.">
        <title>Expanding the biotechnology potential of lactobacilli through comparative genomics of 213 strains and associated genera.</title>
        <authorList>
            <person name="Sun Z."/>
            <person name="Harris H.M."/>
            <person name="McCann A."/>
            <person name="Guo C."/>
            <person name="Argimon S."/>
            <person name="Zhang W."/>
            <person name="Yang X."/>
            <person name="Jeffery I.B."/>
            <person name="Cooney J.C."/>
            <person name="Kagawa T.F."/>
            <person name="Liu W."/>
            <person name="Song Y."/>
            <person name="Salvetti E."/>
            <person name="Wrobel A."/>
            <person name="Rasinkangas P."/>
            <person name="Parkhill J."/>
            <person name="Rea M.C."/>
            <person name="O'Sullivan O."/>
            <person name="Ritari J."/>
            <person name="Douillard F.P."/>
            <person name="Paul Ross R."/>
            <person name="Yang R."/>
            <person name="Briner A.E."/>
            <person name="Felis G.E."/>
            <person name="de Vos W.M."/>
            <person name="Barrangou R."/>
            <person name="Klaenhammer T.R."/>
            <person name="Caufield P.W."/>
            <person name="Cui Y."/>
            <person name="Zhang H."/>
            <person name="O'Toole P.W."/>
        </authorList>
    </citation>
    <scope>NUCLEOTIDE SEQUENCE [LARGE SCALE GENOMIC DNA]</scope>
    <source>
        <strain evidence="2 3">DSM 13343</strain>
    </source>
</reference>
<organism evidence="2 3">
    <name type="scientific">Lacticaseibacillus manihotivorans DSM 13343 = JCM 12514</name>
    <dbReference type="NCBI Taxonomy" id="1423769"/>
    <lineage>
        <taxon>Bacteria</taxon>
        <taxon>Bacillati</taxon>
        <taxon>Bacillota</taxon>
        <taxon>Bacilli</taxon>
        <taxon>Lactobacillales</taxon>
        <taxon>Lactobacillaceae</taxon>
        <taxon>Lacticaseibacillus</taxon>
    </lineage>
</organism>
<sequence>MAVNKSDLSRTRKLATTVLKLNGVDPDQWLYDQYQAVIDENTETIVKALGQVAKNPLAANPLNGNGGAVEGSQQHE</sequence>
<gene>
    <name evidence="2" type="ORF">FD01_GL000817</name>
</gene>
<evidence type="ECO:0000313" key="2">
    <source>
        <dbReference type="EMBL" id="KRL45175.1"/>
    </source>
</evidence>
<dbReference type="Proteomes" id="UP000051790">
    <property type="component" value="Unassembled WGS sequence"/>
</dbReference>
<evidence type="ECO:0000256" key="1">
    <source>
        <dbReference type="SAM" id="MobiDB-lite"/>
    </source>
</evidence>
<dbReference type="EMBL" id="AZEU01000133">
    <property type="protein sequence ID" value="KRL45175.1"/>
    <property type="molecule type" value="Genomic_DNA"/>
</dbReference>
<protein>
    <submittedName>
        <fullName evidence="2">Uncharacterized protein</fullName>
    </submittedName>
</protein>
<comment type="caution">
    <text evidence="2">The sequence shown here is derived from an EMBL/GenBank/DDBJ whole genome shotgun (WGS) entry which is preliminary data.</text>
</comment>
<keyword evidence="3" id="KW-1185">Reference proteome</keyword>